<organism evidence="3 4">
    <name type="scientific">Idiomarina baltica OS145</name>
    <dbReference type="NCBI Taxonomy" id="314276"/>
    <lineage>
        <taxon>Bacteria</taxon>
        <taxon>Pseudomonadati</taxon>
        <taxon>Pseudomonadota</taxon>
        <taxon>Gammaproteobacteria</taxon>
        <taxon>Alteromonadales</taxon>
        <taxon>Idiomarinaceae</taxon>
        <taxon>Idiomarina</taxon>
    </lineage>
</organism>
<name>A0ABP2CTV1_9GAMM</name>
<evidence type="ECO:0000256" key="1">
    <source>
        <dbReference type="SAM" id="Coils"/>
    </source>
</evidence>
<evidence type="ECO:0000259" key="2">
    <source>
        <dbReference type="Pfam" id="PF11740"/>
    </source>
</evidence>
<gene>
    <name evidence="3" type="ORF">OS145_03015</name>
</gene>
<comment type="caution">
    <text evidence="3">The sequence shown here is derived from an EMBL/GenBank/DDBJ whole genome shotgun (WGS) entry which is preliminary data.</text>
</comment>
<keyword evidence="1" id="KW-0175">Coiled coil</keyword>
<feature type="domain" description="KfrA N-terminal DNA-binding" evidence="2">
    <location>
        <begin position="9"/>
        <end position="132"/>
    </location>
</feature>
<sequence>MARHPEVSEQQIIDAGLALEKRGKRPNAGAIRVQLGDRGGLARIKSIWESYQNNRDEPLYPSARSDLSFDALPSAYADEAELLIDKVSQAMKNMAVAAYGDAQSLFERRLKSLEANHAASITHYQESEQSAVDCVEKLEDDLDEIQNERDSLAEQNAKLMIENAELRGKLYASKE</sequence>
<dbReference type="Pfam" id="PF11740">
    <property type="entry name" value="KfrA_N"/>
    <property type="match status" value="1"/>
</dbReference>
<proteinExistence type="predicted"/>
<evidence type="ECO:0000313" key="3">
    <source>
        <dbReference type="EMBL" id="EAQ33305.1"/>
    </source>
</evidence>
<protein>
    <recommendedName>
        <fullName evidence="2">KfrA N-terminal DNA-binding domain-containing protein</fullName>
    </recommendedName>
</protein>
<evidence type="ECO:0000313" key="4">
    <source>
        <dbReference type="Proteomes" id="UP000016543"/>
    </source>
</evidence>
<dbReference type="RefSeq" id="WP_006954071.1">
    <property type="nucleotide sequence ID" value="NZ_AAMX01000001.1"/>
</dbReference>
<keyword evidence="4" id="KW-1185">Reference proteome</keyword>
<accession>A0ABP2CTV1</accession>
<dbReference type="EMBL" id="AAMX01000001">
    <property type="protein sequence ID" value="EAQ33305.1"/>
    <property type="molecule type" value="Genomic_DNA"/>
</dbReference>
<dbReference type="InterPro" id="IPR021104">
    <property type="entry name" value="KfrA_DNA-bd_N"/>
</dbReference>
<dbReference type="Proteomes" id="UP000016543">
    <property type="component" value="Unassembled WGS sequence"/>
</dbReference>
<feature type="coiled-coil region" evidence="1">
    <location>
        <begin position="128"/>
        <end position="169"/>
    </location>
</feature>
<reference evidence="3 4" key="1">
    <citation type="submission" date="2006-01" db="EMBL/GenBank/DDBJ databases">
        <authorList>
            <person name="Brettar I."/>
            <person name="Hofle M."/>
            <person name="Ferriera S."/>
            <person name="Johnson J."/>
            <person name="Kravitz S."/>
            <person name="Halpern A."/>
            <person name="Remington K."/>
            <person name="Beeson K."/>
            <person name="Tran B."/>
            <person name="Rogers Y.-H."/>
            <person name="Friedman R."/>
            <person name="Venter J.C."/>
        </authorList>
    </citation>
    <scope>NUCLEOTIDE SEQUENCE [LARGE SCALE GENOMIC DNA]</scope>
    <source>
        <strain evidence="3 4">OS145</strain>
    </source>
</reference>